<protein>
    <submittedName>
        <fullName evidence="2">Uncharacterized protein</fullName>
    </submittedName>
</protein>
<comment type="caution">
    <text evidence="2">The sequence shown here is derived from an EMBL/GenBank/DDBJ whole genome shotgun (WGS) entry which is preliminary data.</text>
</comment>
<proteinExistence type="predicted"/>
<dbReference type="EMBL" id="PGOL01001841">
    <property type="protein sequence ID" value="PKI53744.1"/>
    <property type="molecule type" value="Genomic_DNA"/>
</dbReference>
<reference evidence="2 3" key="1">
    <citation type="submission" date="2017-11" db="EMBL/GenBank/DDBJ databases">
        <title>De-novo sequencing of pomegranate (Punica granatum L.) genome.</title>
        <authorList>
            <person name="Akparov Z."/>
            <person name="Amiraslanov A."/>
            <person name="Hajiyeva S."/>
            <person name="Abbasov M."/>
            <person name="Kaur K."/>
            <person name="Hamwieh A."/>
            <person name="Solovyev V."/>
            <person name="Salamov A."/>
            <person name="Braich B."/>
            <person name="Kosarev P."/>
            <person name="Mahmoud A."/>
            <person name="Hajiyev E."/>
            <person name="Babayeva S."/>
            <person name="Izzatullayeva V."/>
            <person name="Mammadov A."/>
            <person name="Mammadov A."/>
            <person name="Sharifova S."/>
            <person name="Ojaghi J."/>
            <person name="Eynullazada K."/>
            <person name="Bayramov B."/>
            <person name="Abdulazimova A."/>
            <person name="Shahmuradov I."/>
        </authorList>
    </citation>
    <scope>NUCLEOTIDE SEQUENCE [LARGE SCALE GENOMIC DNA]</scope>
    <source>
        <strain evidence="3">cv. AG2017</strain>
        <tissue evidence="2">Leaf</tissue>
    </source>
</reference>
<evidence type="ECO:0000313" key="2">
    <source>
        <dbReference type="EMBL" id="PKI53744.1"/>
    </source>
</evidence>
<evidence type="ECO:0000313" key="3">
    <source>
        <dbReference type="Proteomes" id="UP000233551"/>
    </source>
</evidence>
<evidence type="ECO:0000256" key="1">
    <source>
        <dbReference type="SAM" id="MobiDB-lite"/>
    </source>
</evidence>
<dbReference type="Proteomes" id="UP000233551">
    <property type="component" value="Unassembled WGS sequence"/>
</dbReference>
<sequence length="316" mass="35338">MSCPGAHRRLMVVSGPLLYLEALFIWKETIAPMLSGSLDRLRLRLRRGVPPGRALHLSKFRKKDPRGVPGDSGPTRRFPSSSARHMGCRVWRTSIFESLVITTLEWLDRDWGPHECTFLDAGRQTQPSKGRLEEPGKGMLMRCVLLRRWVGGHSEGQAGPILRSERVHARARRNVLARCGRTRSVALVDTLGSAELVRASFVIEGRSALGPRLALSWRKGEDHKWSILEGWHDSPIVRCGWPGWKAPGHGAPRRGEVMIAGGLPSKGWRPSAQWYEFLETGWGLSRPYRQPSCTPCPYTEPLSNLSFLVSVLGCDP</sequence>
<gene>
    <name evidence="2" type="ORF">CRG98_025874</name>
</gene>
<feature type="region of interest" description="Disordered" evidence="1">
    <location>
        <begin position="60"/>
        <end position="81"/>
    </location>
</feature>
<accession>A0A2I0JC00</accession>
<name>A0A2I0JC00_PUNGR</name>
<keyword evidence="3" id="KW-1185">Reference proteome</keyword>
<organism evidence="2 3">
    <name type="scientific">Punica granatum</name>
    <name type="common">Pomegranate</name>
    <dbReference type="NCBI Taxonomy" id="22663"/>
    <lineage>
        <taxon>Eukaryota</taxon>
        <taxon>Viridiplantae</taxon>
        <taxon>Streptophyta</taxon>
        <taxon>Embryophyta</taxon>
        <taxon>Tracheophyta</taxon>
        <taxon>Spermatophyta</taxon>
        <taxon>Magnoliopsida</taxon>
        <taxon>eudicotyledons</taxon>
        <taxon>Gunneridae</taxon>
        <taxon>Pentapetalae</taxon>
        <taxon>rosids</taxon>
        <taxon>malvids</taxon>
        <taxon>Myrtales</taxon>
        <taxon>Lythraceae</taxon>
        <taxon>Punica</taxon>
    </lineage>
</organism>
<dbReference type="AlphaFoldDB" id="A0A2I0JC00"/>